<evidence type="ECO:0000256" key="3">
    <source>
        <dbReference type="ARBA" id="ARBA00011019"/>
    </source>
</evidence>
<dbReference type="AlphaFoldDB" id="A0ABD3SBE3"/>
<evidence type="ECO:0000313" key="10">
    <source>
        <dbReference type="Proteomes" id="UP001530377"/>
    </source>
</evidence>
<dbReference type="Gene3D" id="1.20.120.1150">
    <property type="match status" value="1"/>
</dbReference>
<organism evidence="9 10">
    <name type="scientific">Cyclostephanos tholiformis</name>
    <dbReference type="NCBI Taxonomy" id="382380"/>
    <lineage>
        <taxon>Eukaryota</taxon>
        <taxon>Sar</taxon>
        <taxon>Stramenopiles</taxon>
        <taxon>Ochrophyta</taxon>
        <taxon>Bacillariophyta</taxon>
        <taxon>Coscinodiscophyceae</taxon>
        <taxon>Thalassiosirophycidae</taxon>
        <taxon>Stephanodiscales</taxon>
        <taxon>Stephanodiscaceae</taxon>
        <taxon>Cyclostephanos</taxon>
    </lineage>
</organism>
<reference evidence="9 10" key="1">
    <citation type="submission" date="2024-10" db="EMBL/GenBank/DDBJ databases">
        <title>Updated reference genomes for cyclostephanoid diatoms.</title>
        <authorList>
            <person name="Roberts W.R."/>
            <person name="Alverson A.J."/>
        </authorList>
    </citation>
    <scope>NUCLEOTIDE SEQUENCE [LARGE SCALE GENOMIC DNA]</scope>
    <source>
        <strain evidence="9 10">AJA228-03</strain>
    </source>
</reference>
<evidence type="ECO:0000313" key="9">
    <source>
        <dbReference type="EMBL" id="KAL3821710.1"/>
    </source>
</evidence>
<name>A0ABD3SBE3_9STRA</name>
<dbReference type="Proteomes" id="UP001530377">
    <property type="component" value="Unassembled WGS sequence"/>
</dbReference>
<feature type="region of interest" description="Disordered" evidence="8">
    <location>
        <begin position="45"/>
        <end position="68"/>
    </location>
</feature>
<evidence type="ECO:0000256" key="2">
    <source>
        <dbReference type="ARBA" id="ARBA00004496"/>
    </source>
</evidence>
<dbReference type="PANTHER" id="PTHR10012">
    <property type="entry name" value="SERINE/THREONINE-PROTEIN PHOSPHATASE 2A REGULATORY SUBUNIT B"/>
    <property type="match status" value="1"/>
</dbReference>
<proteinExistence type="inferred from homology"/>
<dbReference type="PANTHER" id="PTHR10012:SF0">
    <property type="entry name" value="SERINE_THREONINE-PROTEIN PHOSPHATASE 2A ACTIVATOR"/>
    <property type="match status" value="1"/>
</dbReference>
<feature type="region of interest" description="Disordered" evidence="8">
    <location>
        <begin position="501"/>
        <end position="528"/>
    </location>
</feature>
<keyword evidence="5 7" id="KW-0697">Rotamase</keyword>
<evidence type="ECO:0000256" key="4">
    <source>
        <dbReference type="ARBA" id="ARBA00022490"/>
    </source>
</evidence>
<keyword evidence="6 7" id="KW-0413">Isomerase</keyword>
<comment type="subcellular location">
    <subcellularLocation>
        <location evidence="2 7">Cytoplasm</location>
    </subcellularLocation>
</comment>
<evidence type="ECO:0000256" key="5">
    <source>
        <dbReference type="ARBA" id="ARBA00023110"/>
    </source>
</evidence>
<feature type="compositionally biased region" description="Low complexity" evidence="8">
    <location>
        <begin position="46"/>
        <end position="55"/>
    </location>
</feature>
<comment type="caution">
    <text evidence="9">The sequence shown here is derived from an EMBL/GenBank/DDBJ whole genome shotgun (WGS) entry which is preliminary data.</text>
</comment>
<sequence>MTDAESIENNAARRYIYNQADMEHFHRSSARKELLSFVAEMGRGLTTGSNTNTTTASQPPLRSHGGYTPHSPLDWLTPALASLHGSLSCMSTTWMDQNHDDGIPLDLKVKARFGNPAFRTWHSRLVERSYGIVRCLMDCHVKYLSFVPPSGNEPNTVDGLTRNQILNECSSRGYRAASNESRSLWPAPAKSPSKQEEVIGELRAYLHDSFGHPIRIDYGTGHESSFVVFLLSLCKIGCFHWCGNDGEIKSKSNPPPEVVGHASLAIFHAYLNVTRGLQRDYMLEPAGSHGVWGLDDYHCIPFYLGACQMMAREQSQKNTRQHRREKGDTQEQAREKVSDIDIDKDESANRMHNNPYLPISPSHVQSVVTNTNNDDEDHWTPSVIHNHHVLDTHSPTYIYLSCIQFIRQIKPNAPFFESSPMLDDISNLGSWSKAASGLLRLYEGEVLDKLPVVQHFVFGKIFYADWSPSRKAPREAPETTFIVNVSMGEQCVAPWADSKVSSDHASMESGPSTTYTGGMPPTRAPWAK</sequence>
<dbReference type="SUPFAM" id="SSF140984">
    <property type="entry name" value="PTPA-like"/>
    <property type="match status" value="2"/>
</dbReference>
<evidence type="ECO:0000256" key="6">
    <source>
        <dbReference type="ARBA" id="ARBA00023235"/>
    </source>
</evidence>
<feature type="compositionally biased region" description="Basic and acidic residues" evidence="8">
    <location>
        <begin position="325"/>
        <end position="337"/>
    </location>
</feature>
<keyword evidence="10" id="KW-1185">Reference proteome</keyword>
<comment type="catalytic activity">
    <reaction evidence="1 7">
        <text>[protein]-peptidylproline (omega=180) = [protein]-peptidylproline (omega=0)</text>
        <dbReference type="Rhea" id="RHEA:16237"/>
        <dbReference type="Rhea" id="RHEA-COMP:10747"/>
        <dbReference type="Rhea" id="RHEA-COMP:10748"/>
        <dbReference type="ChEBI" id="CHEBI:83833"/>
        <dbReference type="ChEBI" id="CHEBI:83834"/>
        <dbReference type="EC" id="5.2.1.8"/>
    </reaction>
</comment>
<evidence type="ECO:0000256" key="7">
    <source>
        <dbReference type="RuleBase" id="RU361210"/>
    </source>
</evidence>
<dbReference type="GO" id="GO:0005737">
    <property type="term" value="C:cytoplasm"/>
    <property type="evidence" value="ECO:0007669"/>
    <property type="project" value="UniProtKB-SubCell"/>
</dbReference>
<dbReference type="Pfam" id="PF03095">
    <property type="entry name" value="PTPA"/>
    <property type="match status" value="1"/>
</dbReference>
<accession>A0ABD3SBE3</accession>
<dbReference type="PIRSF" id="PIRSF016325">
    <property type="entry name" value="Phstyr_phstse_ac"/>
    <property type="match status" value="1"/>
</dbReference>
<dbReference type="InterPro" id="IPR004327">
    <property type="entry name" value="Phstyr_phstse_ac"/>
</dbReference>
<gene>
    <name evidence="9" type="ORF">ACHAXA_003268</name>
</gene>
<evidence type="ECO:0000256" key="8">
    <source>
        <dbReference type="SAM" id="MobiDB-lite"/>
    </source>
</evidence>
<feature type="region of interest" description="Disordered" evidence="8">
    <location>
        <begin position="315"/>
        <end position="337"/>
    </location>
</feature>
<dbReference type="InterPro" id="IPR037218">
    <property type="entry name" value="PTPA_sf"/>
</dbReference>
<dbReference type="EMBL" id="JALLPB020000087">
    <property type="protein sequence ID" value="KAL3821710.1"/>
    <property type="molecule type" value="Genomic_DNA"/>
</dbReference>
<dbReference type="GO" id="GO:0003755">
    <property type="term" value="F:peptidyl-prolyl cis-trans isomerase activity"/>
    <property type="evidence" value="ECO:0007669"/>
    <property type="project" value="UniProtKB-KW"/>
</dbReference>
<comment type="function">
    <text evidence="7">PPIases accelerate the folding of proteins. It catalyzes the cis-trans isomerization of proline imidic peptide bonds in oligopeptides.</text>
</comment>
<dbReference type="EC" id="5.2.1.8" evidence="7"/>
<protein>
    <recommendedName>
        <fullName evidence="7">Serine/threonine-protein phosphatase 2A activator</fullName>
        <ecNumber evidence="7">5.2.1.8</ecNumber>
    </recommendedName>
    <alternativeName>
        <fullName evidence="7">Phosphotyrosyl phosphatase activator</fullName>
    </alternativeName>
</protein>
<evidence type="ECO:0000256" key="1">
    <source>
        <dbReference type="ARBA" id="ARBA00000971"/>
    </source>
</evidence>
<dbReference type="InterPro" id="IPR043170">
    <property type="entry name" value="PTPA_C_lid"/>
</dbReference>
<comment type="similarity">
    <text evidence="3 7">Belongs to the PTPA-type PPIase family.</text>
</comment>
<keyword evidence="4 7" id="KW-0963">Cytoplasm</keyword>